<proteinExistence type="predicted"/>
<protein>
    <submittedName>
        <fullName evidence="1">Uncharacterized protein</fullName>
    </submittedName>
</protein>
<organism evidence="1">
    <name type="scientific">marine sediment metagenome</name>
    <dbReference type="NCBI Taxonomy" id="412755"/>
    <lineage>
        <taxon>unclassified sequences</taxon>
        <taxon>metagenomes</taxon>
        <taxon>ecological metagenomes</taxon>
    </lineage>
</organism>
<sequence length="62" mass="7157">MGMAEPKDVPRETIPIAHSSCCPHCEPHMALVEKLITLMEQFIREVRETDRTLEKILKAVKR</sequence>
<reference evidence="1" key="1">
    <citation type="journal article" date="2015" name="Nature">
        <title>Complex archaea that bridge the gap between prokaryotes and eukaryotes.</title>
        <authorList>
            <person name="Spang A."/>
            <person name="Saw J.H."/>
            <person name="Jorgensen S.L."/>
            <person name="Zaremba-Niedzwiedzka K."/>
            <person name="Martijn J."/>
            <person name="Lind A.E."/>
            <person name="van Eijk R."/>
            <person name="Schleper C."/>
            <person name="Guy L."/>
            <person name="Ettema T.J."/>
        </authorList>
    </citation>
    <scope>NUCLEOTIDE SEQUENCE</scope>
</reference>
<dbReference type="EMBL" id="LAZR01045753">
    <property type="protein sequence ID" value="KKK98124.1"/>
    <property type="molecule type" value="Genomic_DNA"/>
</dbReference>
<gene>
    <name evidence="1" type="ORF">LCGC14_2645920</name>
</gene>
<dbReference type="AlphaFoldDB" id="A0A0F9C6P3"/>
<comment type="caution">
    <text evidence="1">The sequence shown here is derived from an EMBL/GenBank/DDBJ whole genome shotgun (WGS) entry which is preliminary data.</text>
</comment>
<evidence type="ECO:0000313" key="1">
    <source>
        <dbReference type="EMBL" id="KKK98124.1"/>
    </source>
</evidence>
<name>A0A0F9C6P3_9ZZZZ</name>
<accession>A0A0F9C6P3</accession>